<sequence length="709" mass="79725">MIFTTFPKELRATAPTCIDPDDLSRIEQRAYTSLTALADALKRNTFGASRTVKDNWSLIWPWLVAMCRGVLDRPIPKTVRGVEIASTIVTIAPYFFTHPSYKPDGATGDIDTALKRLLASTPRLLSLTLEMWLHASTINHPHTDHLAGVLFFLISNHDDVSKAIYNLEAGEATEAFRNVAESERWDIPSICIRSITDKIFQLPMDCNALRIPLVILGTLAHGITYKKGHVPHLLQKYGTRWATQVALKLSFPKNYYRGLGFQPVDIATCLLETISFVYYSIGEDAYHALEALDKGILTVIFRAREVIIWSCENEAQFKFNLSRYVELLLEQITTRLMHQPILVRAARGLKKLEKLQEATGVSEPFPEGASSLREKWAQLKAEVAKRVAIKNSLEPYSGQFVEPICGFFGCSRTPKELDLSHRFLRCSGCYTDVYCSEECRGKAWNDKVGTPHKDVCNWRRKKLELGHIREPGDPEKAFMLKQIAHDLASHSELIQQLQDAYPTTTTTSSPSSTSGCTDRLLTYIDYSTHPPRFEAITVSEAEKRIHPHYDGYVRRKGDLICLADETYKAVGWVPWQEGTPKTVVFREGREYCACCWGRGWGKGPVVGKKGDKKEGKEGEGKEGSGGGSGDRKEGERKGESTSEGKDVDSKPEKEKGELGTQPEEKAETESAPEEKADKEPEKKNESKSARKRRVHQGRRRPGRVHPERV</sequence>
<dbReference type="SUPFAM" id="SSF144232">
    <property type="entry name" value="HIT/MYND zinc finger-like"/>
    <property type="match status" value="1"/>
</dbReference>
<comment type="caution">
    <text evidence="7">The sequence shown here is derived from an EMBL/GenBank/DDBJ whole genome shotgun (WGS) entry which is preliminary data.</text>
</comment>
<feature type="domain" description="MYND-type" evidence="6">
    <location>
        <begin position="407"/>
        <end position="456"/>
    </location>
</feature>
<dbReference type="Pfam" id="PF01753">
    <property type="entry name" value="zf-MYND"/>
    <property type="match status" value="1"/>
</dbReference>
<feature type="compositionally biased region" description="Basic residues" evidence="5">
    <location>
        <begin position="689"/>
        <end position="703"/>
    </location>
</feature>
<reference evidence="7 8" key="1">
    <citation type="submission" date="2024-02" db="EMBL/GenBank/DDBJ databases">
        <title>A draft genome for the cacao thread blight pathogen Marasmius crinis-equi.</title>
        <authorList>
            <person name="Cohen S.P."/>
            <person name="Baruah I.K."/>
            <person name="Amoako-Attah I."/>
            <person name="Bukari Y."/>
            <person name="Meinhardt L.W."/>
            <person name="Bailey B.A."/>
        </authorList>
    </citation>
    <scope>NUCLEOTIDE SEQUENCE [LARGE SCALE GENOMIC DNA]</scope>
    <source>
        <strain evidence="7 8">GH-76</strain>
    </source>
</reference>
<evidence type="ECO:0000313" key="8">
    <source>
        <dbReference type="Proteomes" id="UP001465976"/>
    </source>
</evidence>
<proteinExistence type="predicted"/>
<dbReference type="PROSITE" id="PS50865">
    <property type="entry name" value="ZF_MYND_2"/>
    <property type="match status" value="1"/>
</dbReference>
<evidence type="ECO:0000256" key="4">
    <source>
        <dbReference type="PROSITE-ProRule" id="PRU00134"/>
    </source>
</evidence>
<organism evidence="7 8">
    <name type="scientific">Marasmius crinis-equi</name>
    <dbReference type="NCBI Taxonomy" id="585013"/>
    <lineage>
        <taxon>Eukaryota</taxon>
        <taxon>Fungi</taxon>
        <taxon>Dikarya</taxon>
        <taxon>Basidiomycota</taxon>
        <taxon>Agaricomycotina</taxon>
        <taxon>Agaricomycetes</taxon>
        <taxon>Agaricomycetidae</taxon>
        <taxon>Agaricales</taxon>
        <taxon>Marasmiineae</taxon>
        <taxon>Marasmiaceae</taxon>
        <taxon>Marasmius</taxon>
    </lineage>
</organism>
<gene>
    <name evidence="7" type="ORF">V5O48_014569</name>
</gene>
<dbReference type="InterPro" id="IPR002893">
    <property type="entry name" value="Znf_MYND"/>
</dbReference>
<evidence type="ECO:0000259" key="6">
    <source>
        <dbReference type="PROSITE" id="PS50865"/>
    </source>
</evidence>
<keyword evidence="3" id="KW-0862">Zinc</keyword>
<feature type="compositionally biased region" description="Basic and acidic residues" evidence="5">
    <location>
        <begin position="629"/>
        <end position="688"/>
    </location>
</feature>
<evidence type="ECO:0000256" key="3">
    <source>
        <dbReference type="ARBA" id="ARBA00022833"/>
    </source>
</evidence>
<feature type="compositionally biased region" description="Basic and acidic residues" evidence="5">
    <location>
        <begin position="608"/>
        <end position="622"/>
    </location>
</feature>
<protein>
    <recommendedName>
        <fullName evidence="6">MYND-type domain-containing protein</fullName>
    </recommendedName>
</protein>
<accession>A0ABR3EWY6</accession>
<dbReference type="Proteomes" id="UP001465976">
    <property type="component" value="Unassembled WGS sequence"/>
</dbReference>
<evidence type="ECO:0000313" key="7">
    <source>
        <dbReference type="EMBL" id="KAL0567421.1"/>
    </source>
</evidence>
<keyword evidence="1" id="KW-0479">Metal-binding</keyword>
<keyword evidence="2 4" id="KW-0863">Zinc-finger</keyword>
<keyword evidence="8" id="KW-1185">Reference proteome</keyword>
<dbReference type="EMBL" id="JBAHYK010001591">
    <property type="protein sequence ID" value="KAL0567421.1"/>
    <property type="molecule type" value="Genomic_DNA"/>
</dbReference>
<name>A0ABR3EWY6_9AGAR</name>
<evidence type="ECO:0000256" key="2">
    <source>
        <dbReference type="ARBA" id="ARBA00022771"/>
    </source>
</evidence>
<feature type="region of interest" description="Disordered" evidence="5">
    <location>
        <begin position="605"/>
        <end position="709"/>
    </location>
</feature>
<evidence type="ECO:0000256" key="5">
    <source>
        <dbReference type="SAM" id="MobiDB-lite"/>
    </source>
</evidence>
<evidence type="ECO:0000256" key="1">
    <source>
        <dbReference type="ARBA" id="ARBA00022723"/>
    </source>
</evidence>
<dbReference type="Gene3D" id="6.10.140.2220">
    <property type="match status" value="1"/>
</dbReference>